<dbReference type="Pfam" id="PF01047">
    <property type="entry name" value="MarR"/>
    <property type="match status" value="1"/>
</dbReference>
<dbReference type="InterPro" id="IPR036388">
    <property type="entry name" value="WH-like_DNA-bd_sf"/>
</dbReference>
<protein>
    <submittedName>
        <fullName evidence="2">MarR family transcriptional regulator</fullName>
    </submittedName>
</protein>
<feature type="domain" description="HTH marR-type" evidence="1">
    <location>
        <begin position="17"/>
        <end position="152"/>
    </location>
</feature>
<organism evidence="2 3">
    <name type="scientific">Ornithinimicrobium pekingense</name>
    <dbReference type="NCBI Taxonomy" id="384677"/>
    <lineage>
        <taxon>Bacteria</taxon>
        <taxon>Bacillati</taxon>
        <taxon>Actinomycetota</taxon>
        <taxon>Actinomycetes</taxon>
        <taxon>Micrococcales</taxon>
        <taxon>Ornithinimicrobiaceae</taxon>
        <taxon>Ornithinimicrobium</taxon>
    </lineage>
</organism>
<proteinExistence type="predicted"/>
<dbReference type="EMBL" id="BMLB01000001">
    <property type="protein sequence ID" value="GGK58470.1"/>
    <property type="molecule type" value="Genomic_DNA"/>
</dbReference>
<dbReference type="PANTHER" id="PTHR33164:SF99">
    <property type="entry name" value="MARR FAMILY REGULATORY PROTEIN"/>
    <property type="match status" value="1"/>
</dbReference>
<accession>A0ABQ2F7F1</accession>
<comment type="caution">
    <text evidence="2">The sequence shown here is derived from an EMBL/GenBank/DDBJ whole genome shotgun (WGS) entry which is preliminary data.</text>
</comment>
<dbReference type="RefSeq" id="WP_022920877.1">
    <property type="nucleotide sequence ID" value="NZ_BMLB01000001.1"/>
</dbReference>
<dbReference type="PANTHER" id="PTHR33164">
    <property type="entry name" value="TRANSCRIPTIONAL REGULATOR, MARR FAMILY"/>
    <property type="match status" value="1"/>
</dbReference>
<dbReference type="InterPro" id="IPR000835">
    <property type="entry name" value="HTH_MarR-typ"/>
</dbReference>
<dbReference type="Proteomes" id="UP000662111">
    <property type="component" value="Unassembled WGS sequence"/>
</dbReference>
<reference evidence="3" key="1">
    <citation type="journal article" date="2019" name="Int. J. Syst. Evol. Microbiol.">
        <title>The Global Catalogue of Microorganisms (GCM) 10K type strain sequencing project: providing services to taxonomists for standard genome sequencing and annotation.</title>
        <authorList>
            <consortium name="The Broad Institute Genomics Platform"/>
            <consortium name="The Broad Institute Genome Sequencing Center for Infectious Disease"/>
            <person name="Wu L."/>
            <person name="Ma J."/>
        </authorList>
    </citation>
    <scope>NUCLEOTIDE SEQUENCE [LARGE SCALE GENOMIC DNA]</scope>
    <source>
        <strain evidence="3">CGMCC 1.5362</strain>
    </source>
</reference>
<dbReference type="InterPro" id="IPR039422">
    <property type="entry name" value="MarR/SlyA-like"/>
</dbReference>
<dbReference type="PRINTS" id="PR00598">
    <property type="entry name" value="HTHMARR"/>
</dbReference>
<evidence type="ECO:0000313" key="3">
    <source>
        <dbReference type="Proteomes" id="UP000662111"/>
    </source>
</evidence>
<evidence type="ECO:0000313" key="2">
    <source>
        <dbReference type="EMBL" id="GGK58470.1"/>
    </source>
</evidence>
<dbReference type="PROSITE" id="PS50995">
    <property type="entry name" value="HTH_MARR_2"/>
    <property type="match status" value="1"/>
</dbReference>
<dbReference type="Gene3D" id="1.10.10.10">
    <property type="entry name" value="Winged helix-like DNA-binding domain superfamily/Winged helix DNA-binding domain"/>
    <property type="match status" value="1"/>
</dbReference>
<sequence length="164" mass="18515">MSGATPAPEVRWLDDEEQRAWRAILRSSHLLRLAMEEALDRHDVSMGEYELLSMVSEAPGARMRMSALAELVVQSRSRVSHTATRLERRGWVRRDRSTDDGRGVMLALTDEGLRMIGELAPVHVESVRQALLDHLSREELLAYGELMARVVRANRGQDQASDVI</sequence>
<dbReference type="SMART" id="SM00347">
    <property type="entry name" value="HTH_MARR"/>
    <property type="match status" value="1"/>
</dbReference>
<name>A0ABQ2F7F1_9MICO</name>
<dbReference type="SUPFAM" id="SSF46785">
    <property type="entry name" value="Winged helix' DNA-binding domain"/>
    <property type="match status" value="1"/>
</dbReference>
<dbReference type="InterPro" id="IPR036390">
    <property type="entry name" value="WH_DNA-bd_sf"/>
</dbReference>
<evidence type="ECO:0000259" key="1">
    <source>
        <dbReference type="PROSITE" id="PS50995"/>
    </source>
</evidence>
<gene>
    <name evidence="2" type="ORF">GCM10011509_03580</name>
</gene>
<keyword evidence="3" id="KW-1185">Reference proteome</keyword>